<evidence type="ECO:0000313" key="11">
    <source>
        <dbReference type="Proteomes" id="UP001161247"/>
    </source>
</evidence>
<accession>A0AAV1DAC1</accession>
<dbReference type="PANTHER" id="PTHR45621">
    <property type="entry name" value="OS01G0588500 PROTEIN-RELATED"/>
    <property type="match status" value="1"/>
</dbReference>
<organism evidence="10 11">
    <name type="scientific">Oldenlandia corymbosa var. corymbosa</name>
    <dbReference type="NCBI Taxonomy" id="529605"/>
    <lineage>
        <taxon>Eukaryota</taxon>
        <taxon>Viridiplantae</taxon>
        <taxon>Streptophyta</taxon>
        <taxon>Embryophyta</taxon>
        <taxon>Tracheophyta</taxon>
        <taxon>Spermatophyta</taxon>
        <taxon>Magnoliopsida</taxon>
        <taxon>eudicotyledons</taxon>
        <taxon>Gunneridae</taxon>
        <taxon>Pentapetalae</taxon>
        <taxon>asterids</taxon>
        <taxon>lamiids</taxon>
        <taxon>Gentianales</taxon>
        <taxon>Rubiaceae</taxon>
        <taxon>Rubioideae</taxon>
        <taxon>Spermacoceae</taxon>
        <taxon>Hedyotis-Oldenlandia complex</taxon>
        <taxon>Oldenlandia</taxon>
    </lineage>
</organism>
<dbReference type="PROSITE" id="PS00107">
    <property type="entry name" value="PROTEIN_KINASE_ATP"/>
    <property type="match status" value="1"/>
</dbReference>
<keyword evidence="3" id="KW-0723">Serine/threonine-protein kinase</keyword>
<gene>
    <name evidence="10" type="ORF">OLC1_LOCUS13432</name>
</gene>
<dbReference type="FunFam" id="3.30.200.20:FF:000433">
    <property type="entry name" value="Predicted protein"/>
    <property type="match status" value="1"/>
</dbReference>
<dbReference type="InterPro" id="IPR011009">
    <property type="entry name" value="Kinase-like_dom_sf"/>
</dbReference>
<name>A0AAV1DAC1_OLDCO</name>
<keyword evidence="11" id="KW-1185">Reference proteome</keyword>
<keyword evidence="2" id="KW-1003">Cell membrane</keyword>
<dbReference type="Gene3D" id="1.10.510.10">
    <property type="entry name" value="Transferase(Phosphotransferase) domain 1"/>
    <property type="match status" value="2"/>
</dbReference>
<evidence type="ECO:0000256" key="7">
    <source>
        <dbReference type="ARBA" id="ARBA00022840"/>
    </source>
</evidence>
<dbReference type="Pfam" id="PF07714">
    <property type="entry name" value="PK_Tyr_Ser-Thr"/>
    <property type="match status" value="2"/>
</dbReference>
<evidence type="ECO:0000256" key="6">
    <source>
        <dbReference type="ARBA" id="ARBA00022777"/>
    </source>
</evidence>
<dbReference type="FunFam" id="1.10.510.10:FF:000448">
    <property type="entry name" value="Putative LRR receptor-like serine/threonine-protein kinase"/>
    <property type="match status" value="1"/>
</dbReference>
<dbReference type="PROSITE" id="PS50011">
    <property type="entry name" value="PROTEIN_KINASE_DOM"/>
    <property type="match status" value="2"/>
</dbReference>
<sequence length="748" mass="83424">MSAVYDNWGRLVGAVLRREDFRQSALRTPSDVSLASSLPSSLSPSSSFNFISPSENHRESKLSSVGESFTYSQILQVTNNFSTENGLSGDLFYGVLEGGTKVVVKKVDLSPPQNDQFSAQQKMSFLNSEMEFYAKVSHPKFVPLLGYCVDDSNHHFLVYKYMPNKDLTACFDKETDTADCPSTLLDWSSRLKVAKGIAQALFHLHHECVPPLVHRNVEAGSILIDENYDGYLGRNTEVCTQKKDRNQSRISKLLRLPMGSKQAASDATCAYDVYCFGKVLLQLVTGMPIFTNNKNSRAPKLREDILPYITTYDKDLFLNVMNPPLAMDEHLLNELWAVAVVAKACLSSTPSKRPLMKDVLKALEISKMEDFSASVGSPSSIGQLTQVVPALEKTKISGGSESAIDGMSQMTTDAMNWTNLPIRQHLSASINEEAYRNGEIWASPNLIVFRFAELKTATKNFASDGLLGEGGFGKVYKGYLPKKYASNSDRQSLIAVKRLKPESLQGFQEWLTVITMLGKRSHPNFIKLYGYCFEDKELLLVYEYMPRGSLNNHLYGRGSVIHPLSWDIRLKILIGAARALAYLHALKREIIFRDFKAASILLDSSYNAKLSDFGLAKTVPPEHDTHVTTRVMGTYGYAAPEYLATGHLYVKSDVYGFGVVMLEVLTGLRALDVNRPSGQNFLADWIKRHLSVSRKINTIIDSRLQGKYPAQDAVKVVQLALKCLSSQPKARPSMKEVVQTLEQIESFR</sequence>
<comment type="subcellular location">
    <subcellularLocation>
        <location evidence="1">Cell membrane</location>
    </subcellularLocation>
</comment>
<dbReference type="InterPro" id="IPR017441">
    <property type="entry name" value="Protein_kinase_ATP_BS"/>
</dbReference>
<reference evidence="10" key="1">
    <citation type="submission" date="2023-03" db="EMBL/GenBank/DDBJ databases">
        <authorList>
            <person name="Julca I."/>
        </authorList>
    </citation>
    <scope>NUCLEOTIDE SEQUENCE</scope>
</reference>
<dbReference type="InterPro" id="IPR050823">
    <property type="entry name" value="Plant_Ser_Thr_Prot_Kinase"/>
</dbReference>
<protein>
    <submittedName>
        <fullName evidence="10">OLC1v1003213C1</fullName>
    </submittedName>
</protein>
<keyword evidence="5 8" id="KW-0547">Nucleotide-binding</keyword>
<evidence type="ECO:0000256" key="5">
    <source>
        <dbReference type="ARBA" id="ARBA00022741"/>
    </source>
</evidence>
<dbReference type="SUPFAM" id="SSF56112">
    <property type="entry name" value="Protein kinase-like (PK-like)"/>
    <property type="match status" value="2"/>
</dbReference>
<dbReference type="InterPro" id="IPR001245">
    <property type="entry name" value="Ser-Thr/Tyr_kinase_cat_dom"/>
</dbReference>
<evidence type="ECO:0000256" key="8">
    <source>
        <dbReference type="PROSITE-ProRule" id="PRU10141"/>
    </source>
</evidence>
<keyword evidence="7 8" id="KW-0067">ATP-binding</keyword>
<feature type="domain" description="Protein kinase" evidence="9">
    <location>
        <begin position="461"/>
        <end position="748"/>
    </location>
</feature>
<dbReference type="InterPro" id="IPR000719">
    <property type="entry name" value="Prot_kinase_dom"/>
</dbReference>
<dbReference type="FunFam" id="1.10.510.10:FF:000051">
    <property type="entry name" value="Receptor-like serine/threonine-protein kinase ALE2"/>
    <property type="match status" value="1"/>
</dbReference>
<evidence type="ECO:0000313" key="10">
    <source>
        <dbReference type="EMBL" id="CAI9104523.1"/>
    </source>
</evidence>
<dbReference type="GO" id="GO:0004674">
    <property type="term" value="F:protein serine/threonine kinase activity"/>
    <property type="evidence" value="ECO:0007669"/>
    <property type="project" value="UniProtKB-KW"/>
</dbReference>
<keyword evidence="4" id="KW-0808">Transferase</keyword>
<dbReference type="CDD" id="cd14066">
    <property type="entry name" value="STKc_IRAK"/>
    <property type="match status" value="1"/>
</dbReference>
<evidence type="ECO:0000256" key="1">
    <source>
        <dbReference type="ARBA" id="ARBA00004236"/>
    </source>
</evidence>
<proteinExistence type="predicted"/>
<dbReference type="FunFam" id="3.30.200.20:FF:000039">
    <property type="entry name" value="receptor-like protein kinase FERONIA"/>
    <property type="match status" value="1"/>
</dbReference>
<keyword evidence="6" id="KW-0418">Kinase</keyword>
<dbReference type="GO" id="GO:0005524">
    <property type="term" value="F:ATP binding"/>
    <property type="evidence" value="ECO:0007669"/>
    <property type="project" value="UniProtKB-UniRule"/>
</dbReference>
<evidence type="ECO:0000259" key="9">
    <source>
        <dbReference type="PROSITE" id="PS50011"/>
    </source>
</evidence>
<feature type="binding site" evidence="8">
    <location>
        <position position="497"/>
    </location>
    <ligand>
        <name>ATP</name>
        <dbReference type="ChEBI" id="CHEBI:30616"/>
    </ligand>
</feature>
<dbReference type="AlphaFoldDB" id="A0AAV1DAC1"/>
<feature type="domain" description="Protein kinase" evidence="9">
    <location>
        <begin position="77"/>
        <end position="371"/>
    </location>
</feature>
<dbReference type="EMBL" id="OX459121">
    <property type="protein sequence ID" value="CAI9104523.1"/>
    <property type="molecule type" value="Genomic_DNA"/>
</dbReference>
<dbReference type="Gene3D" id="3.30.200.20">
    <property type="entry name" value="Phosphorylase Kinase, domain 1"/>
    <property type="match status" value="2"/>
</dbReference>
<dbReference type="Proteomes" id="UP001161247">
    <property type="component" value="Chromosome 4"/>
</dbReference>
<keyword evidence="2" id="KW-0472">Membrane</keyword>
<evidence type="ECO:0000256" key="4">
    <source>
        <dbReference type="ARBA" id="ARBA00022679"/>
    </source>
</evidence>
<dbReference type="GO" id="GO:0005886">
    <property type="term" value="C:plasma membrane"/>
    <property type="evidence" value="ECO:0007669"/>
    <property type="project" value="UniProtKB-SubCell"/>
</dbReference>
<evidence type="ECO:0000256" key="2">
    <source>
        <dbReference type="ARBA" id="ARBA00022475"/>
    </source>
</evidence>
<evidence type="ECO:0000256" key="3">
    <source>
        <dbReference type="ARBA" id="ARBA00022527"/>
    </source>
</evidence>